<name>A0A9X1W2S4_9GAMM</name>
<gene>
    <name evidence="2" type="ORF">MST27_03695</name>
</gene>
<keyword evidence="1" id="KW-0175">Coiled coil</keyword>
<reference evidence="2" key="1">
    <citation type="submission" date="2022-03" db="EMBL/GenBank/DDBJ databases">
        <title>Pseudomonas marianensis sp. nov., a marine bacterium isolated from deep-sea sediments of the Mariana Trench.</title>
        <authorList>
            <person name="Wei Y."/>
        </authorList>
    </citation>
    <scope>NUCLEOTIDE SEQUENCE</scope>
    <source>
        <strain evidence="2">PS1</strain>
    </source>
</reference>
<evidence type="ECO:0000256" key="1">
    <source>
        <dbReference type="SAM" id="Coils"/>
    </source>
</evidence>
<evidence type="ECO:0000313" key="2">
    <source>
        <dbReference type="EMBL" id="MCJ0972474.1"/>
    </source>
</evidence>
<sequence>MSSALIAGLVLAGLFILITIGYINQLVEKGNLEKARQRAELNDRIRRCALLSDAFPGQMMTPALKLMLSRLELHLAERLLPLDKKNAALASRIEALRASVAQGQDIPVTNPPTKIMTEAQAKELRLLLDDLQALVVWAAKQRQLEPMQAKQWLAETQRMLVLLHVEYFTNAGKLALQQGNAHKARLAFERGLQYVRKQANQADYQTQRKQLEANYAHANQLEQTQQKPDLNEPSELTEGLKAFETDDDWKKNNIY</sequence>
<proteinExistence type="predicted"/>
<keyword evidence="3" id="KW-1185">Reference proteome</keyword>
<dbReference type="EMBL" id="JALGRD010000002">
    <property type="protein sequence ID" value="MCJ0972474.1"/>
    <property type="molecule type" value="Genomic_DNA"/>
</dbReference>
<accession>A0A9X1W2S4</accession>
<evidence type="ECO:0000313" key="3">
    <source>
        <dbReference type="Proteomes" id="UP001139682"/>
    </source>
</evidence>
<protein>
    <submittedName>
        <fullName evidence="2">Uncharacterized protein</fullName>
    </submittedName>
</protein>
<feature type="coiled-coil region" evidence="1">
    <location>
        <begin position="194"/>
        <end position="221"/>
    </location>
</feature>
<dbReference type="Proteomes" id="UP001139682">
    <property type="component" value="Unassembled WGS sequence"/>
</dbReference>
<organism evidence="2 3">
    <name type="scientific">Stutzerimonas marianensis</name>
    <dbReference type="NCBI Taxonomy" id="2929513"/>
    <lineage>
        <taxon>Bacteria</taxon>
        <taxon>Pseudomonadati</taxon>
        <taxon>Pseudomonadota</taxon>
        <taxon>Gammaproteobacteria</taxon>
        <taxon>Pseudomonadales</taxon>
        <taxon>Pseudomonadaceae</taxon>
        <taxon>Stutzerimonas</taxon>
    </lineage>
</organism>
<comment type="caution">
    <text evidence="2">The sequence shown here is derived from an EMBL/GenBank/DDBJ whole genome shotgun (WGS) entry which is preliminary data.</text>
</comment>
<dbReference type="AlphaFoldDB" id="A0A9X1W2S4"/>
<dbReference type="RefSeq" id="WP_243604669.1">
    <property type="nucleotide sequence ID" value="NZ_JALGRD010000002.1"/>
</dbReference>